<organism evidence="1">
    <name type="scientific">Haemonchus placei</name>
    <name type="common">Barber's pole worm</name>
    <dbReference type="NCBI Taxonomy" id="6290"/>
    <lineage>
        <taxon>Eukaryota</taxon>
        <taxon>Metazoa</taxon>
        <taxon>Ecdysozoa</taxon>
        <taxon>Nematoda</taxon>
        <taxon>Chromadorea</taxon>
        <taxon>Rhabditida</taxon>
        <taxon>Rhabditina</taxon>
        <taxon>Rhabditomorpha</taxon>
        <taxon>Strongyloidea</taxon>
        <taxon>Trichostrongylidae</taxon>
        <taxon>Haemonchus</taxon>
    </lineage>
</organism>
<dbReference type="AlphaFoldDB" id="A0A0N4WKS8"/>
<evidence type="ECO:0000313" key="1">
    <source>
        <dbReference type="WBParaSite" id="HPLM_0001170501-mRNA-1"/>
    </source>
</evidence>
<name>A0A0N4WKS8_HAEPC</name>
<reference evidence="1" key="1">
    <citation type="submission" date="2017-02" db="UniProtKB">
        <authorList>
            <consortium name="WormBaseParasite"/>
        </authorList>
    </citation>
    <scope>IDENTIFICATION</scope>
</reference>
<protein>
    <submittedName>
        <fullName evidence="1">DUF4220 domain-containing protein</fullName>
    </submittedName>
</protein>
<dbReference type="WBParaSite" id="HPLM_0001170501-mRNA-1">
    <property type="protein sequence ID" value="HPLM_0001170501-mRNA-1"/>
    <property type="gene ID" value="HPLM_0001170501"/>
</dbReference>
<accession>A0A0N4WKS8</accession>
<proteinExistence type="predicted"/>
<sequence>LHFLAEDCGFLFPAIWCTVQLLLPNCAYALILGSSKLHSHCWDRFPTHARKHSQMIANYRDRNTLLLMKPSSEAHPGDALQFVGVRR</sequence>